<proteinExistence type="inferred from homology"/>
<accession>A0A6M6E780</accession>
<dbReference type="InterPro" id="IPR011234">
    <property type="entry name" value="Fumarylacetoacetase-like_C"/>
</dbReference>
<organism evidence="4 5">
    <name type="scientific">Priestia megaterium</name>
    <name type="common">Bacillus megaterium</name>
    <dbReference type="NCBI Taxonomy" id="1404"/>
    <lineage>
        <taxon>Bacteria</taxon>
        <taxon>Bacillati</taxon>
        <taxon>Bacillota</taxon>
        <taxon>Bacilli</taxon>
        <taxon>Bacillales</taxon>
        <taxon>Bacillaceae</taxon>
        <taxon>Priestia</taxon>
    </lineage>
</organism>
<dbReference type="FunFam" id="3.90.850.10:FF:000002">
    <property type="entry name" value="2-hydroxyhepta-2,4-diene-1,7-dioate isomerase"/>
    <property type="match status" value="1"/>
</dbReference>
<evidence type="ECO:0000313" key="4">
    <source>
        <dbReference type="EMBL" id="QJX81334.1"/>
    </source>
</evidence>
<dbReference type="AlphaFoldDB" id="A0A6M6E780"/>
<dbReference type="Proteomes" id="UP000501076">
    <property type="component" value="Plasmid pFDU301D"/>
</dbReference>
<keyword evidence="4" id="KW-0614">Plasmid</keyword>
<gene>
    <name evidence="4" type="ORF">FDZ14_35080</name>
</gene>
<dbReference type="Pfam" id="PF01557">
    <property type="entry name" value="FAA_hydrolase"/>
    <property type="match status" value="1"/>
</dbReference>
<evidence type="ECO:0000256" key="1">
    <source>
        <dbReference type="ARBA" id="ARBA00010211"/>
    </source>
</evidence>
<dbReference type="GO" id="GO:0019752">
    <property type="term" value="P:carboxylic acid metabolic process"/>
    <property type="evidence" value="ECO:0007669"/>
    <property type="project" value="UniProtKB-ARBA"/>
</dbReference>
<dbReference type="InterPro" id="IPR036663">
    <property type="entry name" value="Fumarylacetoacetase_C_sf"/>
</dbReference>
<keyword evidence="4" id="KW-0413">Isomerase</keyword>
<dbReference type="SUPFAM" id="SSF56529">
    <property type="entry name" value="FAH"/>
    <property type="match status" value="1"/>
</dbReference>
<comment type="similarity">
    <text evidence="1">Belongs to the FAH family.</text>
</comment>
<dbReference type="RefSeq" id="WP_171779306.1">
    <property type="nucleotide sequence ID" value="NZ_CP045276.1"/>
</dbReference>
<geneLocation type="plasmid" evidence="5">
    <name>pfdu301d</name>
</geneLocation>
<feature type="domain" description="Fumarylacetoacetase-like C-terminal" evidence="3">
    <location>
        <begin position="90"/>
        <end position="301"/>
    </location>
</feature>
<protein>
    <submittedName>
        <fullName evidence="4">5-carboxymethyl-2-hydroxymuconate isomerase</fullName>
    </submittedName>
</protein>
<dbReference type="InterPro" id="IPR051121">
    <property type="entry name" value="FAH"/>
</dbReference>
<reference evidence="4 5" key="1">
    <citation type="submission" date="2019-10" db="EMBL/GenBank/DDBJ databases">
        <title>Complete genome sequences for adaption low water activity.</title>
        <authorList>
            <person name="Zhao L."/>
            <person name="Zhong J."/>
        </authorList>
    </citation>
    <scope>NUCLEOTIDE SEQUENCE [LARGE SCALE GENOMIC DNA]</scope>
    <source>
        <strain evidence="4 5">FDU301</strain>
        <plasmid evidence="5">pfdu301d</plasmid>
    </source>
</reference>
<keyword evidence="2" id="KW-0479">Metal-binding</keyword>
<dbReference type="PANTHER" id="PTHR42796:SF4">
    <property type="entry name" value="FUMARYLACETOACETATE HYDROLASE DOMAIN-CONTAINING PROTEIN 2A"/>
    <property type="match status" value="1"/>
</dbReference>
<dbReference type="PANTHER" id="PTHR42796">
    <property type="entry name" value="FUMARYLACETOACETATE HYDROLASE DOMAIN-CONTAINING PROTEIN 2A-RELATED"/>
    <property type="match status" value="1"/>
</dbReference>
<name>A0A6M6E780_PRIMG</name>
<dbReference type="GO" id="GO:0046872">
    <property type="term" value="F:metal ion binding"/>
    <property type="evidence" value="ECO:0007669"/>
    <property type="project" value="UniProtKB-KW"/>
</dbReference>
<dbReference type="Gene3D" id="3.90.850.10">
    <property type="entry name" value="Fumarylacetoacetase-like, C-terminal domain"/>
    <property type="match status" value="1"/>
</dbReference>
<dbReference type="GO" id="GO:0016853">
    <property type="term" value="F:isomerase activity"/>
    <property type="evidence" value="ECO:0007669"/>
    <property type="project" value="UniProtKB-KW"/>
</dbReference>
<evidence type="ECO:0000313" key="5">
    <source>
        <dbReference type="Proteomes" id="UP000501076"/>
    </source>
</evidence>
<sequence>MYLCSFLHNQVEKYGVLSSDKQSVIDVKKAEQNLFSTQLLPNSLNEAISSPNTQLRLKEVYQKAIDLKSSLISLEEIELLAPIQTPNRNIFCLGINYREHAYEFVGTKDESKAVPKHPIVFSKLPTSVTGPNKAILSHSKVTTELDYEGELAIIIGKEGTSIQKEDAFDYIFGYTIINDITARDLQRNHKQWLLGKGLDSHGPMGPFLVTSDEIPNPQNLNIETRVNGETRQKSNTELLLFDIPTIIATLSNGITLKPGDIIATGTPSGVGMGFEPPRFLNPGDVVEVEIQHIGVLTNQVV</sequence>
<dbReference type="EMBL" id="CP045276">
    <property type="protein sequence ID" value="QJX81334.1"/>
    <property type="molecule type" value="Genomic_DNA"/>
</dbReference>
<evidence type="ECO:0000256" key="2">
    <source>
        <dbReference type="ARBA" id="ARBA00022723"/>
    </source>
</evidence>
<evidence type="ECO:0000259" key="3">
    <source>
        <dbReference type="Pfam" id="PF01557"/>
    </source>
</evidence>